<name>A0A9D1RDN4_9FIRM</name>
<sequence length="66" mass="7289">KMLAAMATQIPIRNFIAMSMGVFSPEMADGLLMILNDDRSSFVGFNKIFWRLGGALTRLPALLKSI</sequence>
<reference evidence="1" key="2">
    <citation type="submission" date="2021-04" db="EMBL/GenBank/DDBJ databases">
        <authorList>
            <person name="Gilroy R."/>
        </authorList>
    </citation>
    <scope>NUCLEOTIDE SEQUENCE</scope>
    <source>
        <strain evidence="1">421</strain>
    </source>
</reference>
<evidence type="ECO:0000313" key="2">
    <source>
        <dbReference type="Proteomes" id="UP000824205"/>
    </source>
</evidence>
<evidence type="ECO:0000313" key="1">
    <source>
        <dbReference type="EMBL" id="HIW86193.1"/>
    </source>
</evidence>
<comment type="caution">
    <text evidence="1">The sequence shown here is derived from an EMBL/GenBank/DDBJ whole genome shotgun (WGS) entry which is preliminary data.</text>
</comment>
<accession>A0A9D1RDN4</accession>
<reference evidence="1" key="1">
    <citation type="journal article" date="2021" name="PeerJ">
        <title>Extensive microbial diversity within the chicken gut microbiome revealed by metagenomics and culture.</title>
        <authorList>
            <person name="Gilroy R."/>
            <person name="Ravi A."/>
            <person name="Getino M."/>
            <person name="Pursley I."/>
            <person name="Horton D.L."/>
            <person name="Alikhan N.F."/>
            <person name="Baker D."/>
            <person name="Gharbi K."/>
            <person name="Hall N."/>
            <person name="Watson M."/>
            <person name="Adriaenssens E.M."/>
            <person name="Foster-Nyarko E."/>
            <person name="Jarju S."/>
            <person name="Secka A."/>
            <person name="Antonio M."/>
            <person name="Oren A."/>
            <person name="Chaudhuri R.R."/>
            <person name="La Ragione R."/>
            <person name="Hildebrand F."/>
            <person name="Pallen M.J."/>
        </authorList>
    </citation>
    <scope>NUCLEOTIDE SEQUENCE</scope>
    <source>
        <strain evidence="1">421</strain>
    </source>
</reference>
<dbReference type="AlphaFoldDB" id="A0A9D1RDN4"/>
<dbReference type="Proteomes" id="UP000824205">
    <property type="component" value="Unassembled WGS sequence"/>
</dbReference>
<feature type="non-terminal residue" evidence="1">
    <location>
        <position position="1"/>
    </location>
</feature>
<protein>
    <submittedName>
        <fullName evidence="1">Uncharacterized protein</fullName>
    </submittedName>
</protein>
<proteinExistence type="predicted"/>
<gene>
    <name evidence="1" type="ORF">IAA48_06815</name>
</gene>
<organism evidence="1 2">
    <name type="scientific">Candidatus Eubacterium faecipullorum</name>
    <dbReference type="NCBI Taxonomy" id="2838571"/>
    <lineage>
        <taxon>Bacteria</taxon>
        <taxon>Bacillati</taxon>
        <taxon>Bacillota</taxon>
        <taxon>Clostridia</taxon>
        <taxon>Eubacteriales</taxon>
        <taxon>Eubacteriaceae</taxon>
        <taxon>Eubacterium</taxon>
    </lineage>
</organism>
<dbReference type="EMBL" id="DXGE01000028">
    <property type="protein sequence ID" value="HIW86193.1"/>
    <property type="molecule type" value="Genomic_DNA"/>
</dbReference>